<gene>
    <name evidence="2" type="ORF">RDI58_015152</name>
</gene>
<dbReference type="SUPFAM" id="SSF53098">
    <property type="entry name" value="Ribonuclease H-like"/>
    <property type="match status" value="1"/>
</dbReference>
<evidence type="ECO:0000313" key="3">
    <source>
        <dbReference type="Proteomes" id="UP001371456"/>
    </source>
</evidence>
<feature type="domain" description="RNase H type-1" evidence="1">
    <location>
        <begin position="97"/>
        <end position="226"/>
    </location>
</feature>
<dbReference type="InterPro" id="IPR053151">
    <property type="entry name" value="RNase_H-like"/>
</dbReference>
<comment type="caution">
    <text evidence="2">The sequence shown here is derived from an EMBL/GenBank/DDBJ whole genome shotgun (WGS) entry which is preliminary data.</text>
</comment>
<dbReference type="AlphaFoldDB" id="A0AAN8YBP4"/>
<protein>
    <recommendedName>
        <fullName evidence="1">RNase H type-1 domain-containing protein</fullName>
    </recommendedName>
</protein>
<evidence type="ECO:0000313" key="2">
    <source>
        <dbReference type="EMBL" id="KAK6786627.1"/>
    </source>
</evidence>
<reference evidence="2 3" key="1">
    <citation type="submission" date="2024-02" db="EMBL/GenBank/DDBJ databases">
        <title>de novo genome assembly of Solanum bulbocastanum strain 11H21.</title>
        <authorList>
            <person name="Hosaka A.J."/>
        </authorList>
    </citation>
    <scope>NUCLEOTIDE SEQUENCE [LARGE SCALE GENOMIC DNA]</scope>
    <source>
        <tissue evidence="2">Young leaves</tissue>
    </source>
</reference>
<proteinExistence type="predicted"/>
<dbReference type="PROSITE" id="PS50879">
    <property type="entry name" value="RNASE_H_1"/>
    <property type="match status" value="1"/>
</dbReference>
<dbReference type="InterPro" id="IPR012337">
    <property type="entry name" value="RNaseH-like_sf"/>
</dbReference>
<dbReference type="Pfam" id="PF13456">
    <property type="entry name" value="RVT_3"/>
    <property type="match status" value="1"/>
</dbReference>
<accession>A0AAN8YBP4</accession>
<keyword evidence="3" id="KW-1185">Reference proteome</keyword>
<dbReference type="CDD" id="cd06222">
    <property type="entry name" value="RNase_H_like"/>
    <property type="match status" value="1"/>
</dbReference>
<dbReference type="EMBL" id="JBANQN010000006">
    <property type="protein sequence ID" value="KAK6786627.1"/>
    <property type="molecule type" value="Genomic_DNA"/>
</dbReference>
<dbReference type="Proteomes" id="UP001371456">
    <property type="component" value="Unassembled WGS sequence"/>
</dbReference>
<evidence type="ECO:0000259" key="1">
    <source>
        <dbReference type="PROSITE" id="PS50879"/>
    </source>
</evidence>
<sequence>MAWWLIKPQNQVHEIILQCLPSFINWEIWKFRCSYKYDGIRSTTNRVIDQITMLMQRTLAAQFTTINFSPPFPNIFHVVERIRSQLSIIPVSWKSPDIGKYKLNVDCCCKGNPGSAGAGGILRDHNGHMIMAFASYLGECSCNYAEIQAIKIGLKWCLDNGFGNLIMESDSLLTMHMINGNISTSWLLKDEINKIQAMKAKGHIQFNHIFREGNSTADLLANLAEFKKYNAFFTSAINLPMQIISTLKNVKKGGPNFRIRVRKNTFIFDPG</sequence>
<dbReference type="GO" id="GO:0003676">
    <property type="term" value="F:nucleic acid binding"/>
    <property type="evidence" value="ECO:0007669"/>
    <property type="project" value="InterPro"/>
</dbReference>
<dbReference type="InterPro" id="IPR044730">
    <property type="entry name" value="RNase_H-like_dom_plant"/>
</dbReference>
<organism evidence="2 3">
    <name type="scientific">Solanum bulbocastanum</name>
    <name type="common">Wild potato</name>
    <dbReference type="NCBI Taxonomy" id="147425"/>
    <lineage>
        <taxon>Eukaryota</taxon>
        <taxon>Viridiplantae</taxon>
        <taxon>Streptophyta</taxon>
        <taxon>Embryophyta</taxon>
        <taxon>Tracheophyta</taxon>
        <taxon>Spermatophyta</taxon>
        <taxon>Magnoliopsida</taxon>
        <taxon>eudicotyledons</taxon>
        <taxon>Gunneridae</taxon>
        <taxon>Pentapetalae</taxon>
        <taxon>asterids</taxon>
        <taxon>lamiids</taxon>
        <taxon>Solanales</taxon>
        <taxon>Solanaceae</taxon>
        <taxon>Solanoideae</taxon>
        <taxon>Solaneae</taxon>
        <taxon>Solanum</taxon>
    </lineage>
</organism>
<dbReference type="InterPro" id="IPR036397">
    <property type="entry name" value="RNaseH_sf"/>
</dbReference>
<dbReference type="InterPro" id="IPR002156">
    <property type="entry name" value="RNaseH_domain"/>
</dbReference>
<dbReference type="GO" id="GO:0004523">
    <property type="term" value="F:RNA-DNA hybrid ribonuclease activity"/>
    <property type="evidence" value="ECO:0007669"/>
    <property type="project" value="InterPro"/>
</dbReference>
<dbReference type="PANTHER" id="PTHR47723">
    <property type="entry name" value="OS05G0353850 PROTEIN"/>
    <property type="match status" value="1"/>
</dbReference>
<dbReference type="Gene3D" id="3.30.420.10">
    <property type="entry name" value="Ribonuclease H-like superfamily/Ribonuclease H"/>
    <property type="match status" value="1"/>
</dbReference>
<dbReference type="PANTHER" id="PTHR47723:SF19">
    <property type="entry name" value="POLYNUCLEOTIDYL TRANSFERASE, RIBONUCLEASE H-LIKE SUPERFAMILY PROTEIN"/>
    <property type="match status" value="1"/>
</dbReference>
<name>A0AAN8YBP4_SOLBU</name>